<proteinExistence type="inferred from homology"/>
<dbReference type="CDD" id="cd00773">
    <property type="entry name" value="HisRS-like_core"/>
    <property type="match status" value="1"/>
</dbReference>
<gene>
    <name evidence="10 12" type="primary">hisS</name>
    <name evidence="12" type="ORF">ACFPP7_22110</name>
</gene>
<dbReference type="Proteomes" id="UP001596084">
    <property type="component" value="Unassembled WGS sequence"/>
</dbReference>
<keyword evidence="6 10" id="KW-0067">ATP-binding</keyword>
<comment type="caution">
    <text evidence="12">The sequence shown here is derived from an EMBL/GenBank/DDBJ whole genome shotgun (WGS) entry which is preliminary data.</text>
</comment>
<comment type="subcellular location">
    <subcellularLocation>
        <location evidence="10">Cytoplasm</location>
    </subcellularLocation>
</comment>
<dbReference type="HAMAP" id="MF_00127">
    <property type="entry name" value="His_tRNA_synth"/>
    <property type="match status" value="1"/>
</dbReference>
<dbReference type="EC" id="6.1.1.21" evidence="10"/>
<evidence type="ECO:0000256" key="3">
    <source>
        <dbReference type="ARBA" id="ARBA00022490"/>
    </source>
</evidence>
<dbReference type="Pfam" id="PF13393">
    <property type="entry name" value="tRNA-synt_His"/>
    <property type="match status" value="1"/>
</dbReference>
<evidence type="ECO:0000256" key="4">
    <source>
        <dbReference type="ARBA" id="ARBA00022598"/>
    </source>
</evidence>
<evidence type="ECO:0000259" key="11">
    <source>
        <dbReference type="PROSITE" id="PS50862"/>
    </source>
</evidence>
<organism evidence="12 13">
    <name type="scientific">Polaromonas jejuensis</name>
    <dbReference type="NCBI Taxonomy" id="457502"/>
    <lineage>
        <taxon>Bacteria</taxon>
        <taxon>Pseudomonadati</taxon>
        <taxon>Pseudomonadota</taxon>
        <taxon>Betaproteobacteria</taxon>
        <taxon>Burkholderiales</taxon>
        <taxon>Comamonadaceae</taxon>
        <taxon>Polaromonas</taxon>
    </lineage>
</organism>
<dbReference type="InterPro" id="IPR041715">
    <property type="entry name" value="HisRS-like_core"/>
</dbReference>
<feature type="domain" description="Aminoacyl-transfer RNA synthetases class-II family profile" evidence="11">
    <location>
        <begin position="41"/>
        <end position="355"/>
    </location>
</feature>
<dbReference type="InterPro" id="IPR045864">
    <property type="entry name" value="aa-tRNA-synth_II/BPL/LPL"/>
</dbReference>
<dbReference type="EMBL" id="JBHSMX010000065">
    <property type="protein sequence ID" value="MFC5523588.1"/>
    <property type="molecule type" value="Genomic_DNA"/>
</dbReference>
<name>A0ABW0QFN4_9BURK</name>
<evidence type="ECO:0000256" key="5">
    <source>
        <dbReference type="ARBA" id="ARBA00022741"/>
    </source>
</evidence>
<protein>
    <recommendedName>
        <fullName evidence="10">Histidine--tRNA ligase</fullName>
        <ecNumber evidence="10">6.1.1.21</ecNumber>
    </recommendedName>
    <alternativeName>
        <fullName evidence="10">Histidyl-tRNA synthetase</fullName>
        <shortName evidence="10">HisRS</shortName>
    </alternativeName>
</protein>
<dbReference type="NCBIfam" id="TIGR00442">
    <property type="entry name" value="hisS"/>
    <property type="match status" value="1"/>
</dbReference>
<dbReference type="InterPro" id="IPR006195">
    <property type="entry name" value="aa-tRNA-synth_II"/>
</dbReference>
<dbReference type="PANTHER" id="PTHR43707">
    <property type="entry name" value="HISTIDYL-TRNA SYNTHETASE"/>
    <property type="match status" value="1"/>
</dbReference>
<evidence type="ECO:0000256" key="1">
    <source>
        <dbReference type="ARBA" id="ARBA00008226"/>
    </source>
</evidence>
<evidence type="ECO:0000256" key="8">
    <source>
        <dbReference type="ARBA" id="ARBA00023146"/>
    </source>
</evidence>
<sequence length="452" mass="49938">MPEKMTAGRTEKSSLAKPEKLAAVKGMNDILPPDSARWEWLEDKVRSLMGRYAYRNIRTPILEHTQLFVRGIGEVTDIVEKEMYSFEDRSDKHGDYDHLTMRPENTASLVRAVIEHNLLYDGGKRLFYMGPMFRRERPQRGRYRQFHQIGAEALGFAGPEVDAELILLAAALWKELGLSDWRLEINSLGQPDERALHRAQLIAHFEQHADALDEEAKRRLHSNPLRILDTKNPAMKSVVESAPRLIDFLGPQSLAHFEGLKAILDANSIPWTLNPRLVRGLDYYNLTVFEFVTDRLGAQGTICAGGRYDYLIEQIGGKAAPAVGWALGVERVLELIKEQGAEIALPVPDAYAVIPDASAVPVVLQTLQALRAAGVSVQMHAGANAEGMGSMKSQFKRADGSGAKFALIFGEAELAQGSVAVKPLRGEKAEAAQVQTLQPLGDVAAWASMLRA</sequence>
<dbReference type="Gene3D" id="3.30.930.10">
    <property type="entry name" value="Bira Bifunctional Protein, Domain 2"/>
    <property type="match status" value="1"/>
</dbReference>
<dbReference type="GO" id="GO:0004821">
    <property type="term" value="F:histidine-tRNA ligase activity"/>
    <property type="evidence" value="ECO:0007669"/>
    <property type="project" value="UniProtKB-EC"/>
</dbReference>
<dbReference type="PIRSF" id="PIRSF001549">
    <property type="entry name" value="His-tRNA_synth"/>
    <property type="match status" value="1"/>
</dbReference>
<dbReference type="InterPro" id="IPR015807">
    <property type="entry name" value="His-tRNA-ligase"/>
</dbReference>
<comment type="similarity">
    <text evidence="1 10">Belongs to the class-II aminoacyl-tRNA synthetase family.</text>
</comment>
<dbReference type="Gene3D" id="3.40.50.800">
    <property type="entry name" value="Anticodon-binding domain"/>
    <property type="match status" value="1"/>
</dbReference>
<comment type="subunit">
    <text evidence="2 10">Homodimer.</text>
</comment>
<evidence type="ECO:0000256" key="7">
    <source>
        <dbReference type="ARBA" id="ARBA00022917"/>
    </source>
</evidence>
<accession>A0ABW0QFN4</accession>
<reference evidence="13" key="1">
    <citation type="journal article" date="2019" name="Int. J. Syst. Evol. Microbiol.">
        <title>The Global Catalogue of Microorganisms (GCM) 10K type strain sequencing project: providing services to taxonomists for standard genome sequencing and annotation.</title>
        <authorList>
            <consortium name="The Broad Institute Genomics Platform"/>
            <consortium name="The Broad Institute Genome Sequencing Center for Infectious Disease"/>
            <person name="Wu L."/>
            <person name="Ma J."/>
        </authorList>
    </citation>
    <scope>NUCLEOTIDE SEQUENCE [LARGE SCALE GENOMIC DNA]</scope>
    <source>
        <strain evidence="13">CGMCC 4.7277</strain>
    </source>
</reference>
<dbReference type="SUPFAM" id="SSF55681">
    <property type="entry name" value="Class II aaRS and biotin synthetases"/>
    <property type="match status" value="1"/>
</dbReference>
<comment type="catalytic activity">
    <reaction evidence="9 10">
        <text>tRNA(His) + L-histidine + ATP = L-histidyl-tRNA(His) + AMP + diphosphate + H(+)</text>
        <dbReference type="Rhea" id="RHEA:17313"/>
        <dbReference type="Rhea" id="RHEA-COMP:9665"/>
        <dbReference type="Rhea" id="RHEA-COMP:9689"/>
        <dbReference type="ChEBI" id="CHEBI:15378"/>
        <dbReference type="ChEBI" id="CHEBI:30616"/>
        <dbReference type="ChEBI" id="CHEBI:33019"/>
        <dbReference type="ChEBI" id="CHEBI:57595"/>
        <dbReference type="ChEBI" id="CHEBI:78442"/>
        <dbReference type="ChEBI" id="CHEBI:78527"/>
        <dbReference type="ChEBI" id="CHEBI:456215"/>
        <dbReference type="EC" id="6.1.1.21"/>
    </reaction>
</comment>
<keyword evidence="7 10" id="KW-0648">Protein biosynthesis</keyword>
<dbReference type="SUPFAM" id="SSF52954">
    <property type="entry name" value="Class II aaRS ABD-related"/>
    <property type="match status" value="1"/>
</dbReference>
<dbReference type="InterPro" id="IPR004516">
    <property type="entry name" value="HisRS/HisZ"/>
</dbReference>
<keyword evidence="8 10" id="KW-0030">Aminoacyl-tRNA synthetase</keyword>
<dbReference type="InterPro" id="IPR004154">
    <property type="entry name" value="Anticodon-bd"/>
</dbReference>
<keyword evidence="13" id="KW-1185">Reference proteome</keyword>
<keyword evidence="5 10" id="KW-0547">Nucleotide-binding</keyword>
<dbReference type="PROSITE" id="PS50862">
    <property type="entry name" value="AA_TRNA_LIGASE_II"/>
    <property type="match status" value="1"/>
</dbReference>
<dbReference type="PANTHER" id="PTHR43707:SF1">
    <property type="entry name" value="HISTIDINE--TRNA LIGASE, MITOCHONDRIAL-RELATED"/>
    <property type="match status" value="1"/>
</dbReference>
<dbReference type="InterPro" id="IPR036621">
    <property type="entry name" value="Anticodon-bd_dom_sf"/>
</dbReference>
<keyword evidence="4 10" id="KW-0436">Ligase</keyword>
<evidence type="ECO:0000313" key="13">
    <source>
        <dbReference type="Proteomes" id="UP001596084"/>
    </source>
</evidence>
<evidence type="ECO:0000256" key="6">
    <source>
        <dbReference type="ARBA" id="ARBA00022840"/>
    </source>
</evidence>
<keyword evidence="3 10" id="KW-0963">Cytoplasm</keyword>
<evidence type="ECO:0000256" key="9">
    <source>
        <dbReference type="ARBA" id="ARBA00047639"/>
    </source>
</evidence>
<evidence type="ECO:0000256" key="2">
    <source>
        <dbReference type="ARBA" id="ARBA00011738"/>
    </source>
</evidence>
<evidence type="ECO:0000256" key="10">
    <source>
        <dbReference type="HAMAP-Rule" id="MF_00127"/>
    </source>
</evidence>
<dbReference type="Pfam" id="PF03129">
    <property type="entry name" value="HGTP_anticodon"/>
    <property type="match status" value="1"/>
</dbReference>
<evidence type="ECO:0000313" key="12">
    <source>
        <dbReference type="EMBL" id="MFC5523588.1"/>
    </source>
</evidence>